<proteinExistence type="inferred from homology"/>
<sequence>MTSPRYAPVWVYSSRGRPPGPTAHDEKGDGLSDSGHTGGIREFVSHSAGAVAVVCGLFFVLAFMYIGGTADPQAHARHIPVAVVNSDEAATLETPIGPRRIDVGTRITAGLIQNNDWGTVRLHMVDPATAEAGLRDGTYFGALRIPADLSEGVVGLVEAAATEAGRSGPVPDRARVELQYSPRVSIVSGQVMNTMADRMRESFREGVGPGLLEDAELLAEAEGGSVGAAAALAVQDPIRVDVTAWNPLPEGVSNASLPMFYALVVILAGFTGAMIISALLDARLGFIPLEIGPFAHHVHVAPFGRVQTLVRKWAVTLVTAPLVSVLCLWVADILGISGYDPWHMFWFSNLVIVAVGVCAHTIIAAIGNAGLLVNLVLFVVLGIPTSGGATPTQMLPPVFVTIGDLQPMHQAYLGLRSIMFFDSGWEAGLGHAVWVLGAWTVGGLVVGIAVTLVYERMGMRRQAVADRVPAGRGGSGLLASGRGVGVADAAPAGGGQAREVVERHAAHR</sequence>
<keyword evidence="5 8" id="KW-1133">Transmembrane helix</keyword>
<feature type="transmembrane region" description="Helical" evidence="8">
    <location>
        <begin position="343"/>
        <end position="364"/>
    </location>
</feature>
<name>A0AAW5QCT3_9ACTN</name>
<evidence type="ECO:0000256" key="7">
    <source>
        <dbReference type="SAM" id="MobiDB-lite"/>
    </source>
</evidence>
<keyword evidence="4 8" id="KW-0812">Transmembrane</keyword>
<dbReference type="Pfam" id="PF12051">
    <property type="entry name" value="DUF3533"/>
    <property type="match status" value="1"/>
</dbReference>
<evidence type="ECO:0000256" key="3">
    <source>
        <dbReference type="ARBA" id="ARBA00022475"/>
    </source>
</evidence>
<dbReference type="PANTHER" id="PTHR43077:SF8">
    <property type="entry name" value="DOXORUBICIN RESISTANCE ABC TRANSPORTER PERMEASE PROTEIN DRRB"/>
    <property type="match status" value="1"/>
</dbReference>
<dbReference type="InterPro" id="IPR022703">
    <property type="entry name" value="DUF3533"/>
</dbReference>
<feature type="transmembrane region" description="Helical" evidence="8">
    <location>
        <begin position="48"/>
        <end position="67"/>
    </location>
</feature>
<dbReference type="PANTHER" id="PTHR43077">
    <property type="entry name" value="TRANSPORT PERMEASE YVFS-RELATED"/>
    <property type="match status" value="1"/>
</dbReference>
<dbReference type="InterPro" id="IPR051328">
    <property type="entry name" value="T7SS_ABC-Transporter"/>
</dbReference>
<comment type="caution">
    <text evidence="10">The sequence shown here is derived from an EMBL/GenBank/DDBJ whole genome shotgun (WGS) entry which is preliminary data.</text>
</comment>
<evidence type="ECO:0000256" key="1">
    <source>
        <dbReference type="ARBA" id="ARBA00004651"/>
    </source>
</evidence>
<keyword evidence="6 8" id="KW-0472">Membrane</keyword>
<evidence type="ECO:0000313" key="11">
    <source>
        <dbReference type="Proteomes" id="UP001206890"/>
    </source>
</evidence>
<organism evidence="10 11">
    <name type="scientific">Dietzia cinnamea</name>
    <dbReference type="NCBI Taxonomy" id="321318"/>
    <lineage>
        <taxon>Bacteria</taxon>
        <taxon>Bacillati</taxon>
        <taxon>Actinomycetota</taxon>
        <taxon>Actinomycetes</taxon>
        <taxon>Mycobacteriales</taxon>
        <taxon>Dietziaceae</taxon>
        <taxon>Dietzia</taxon>
    </lineage>
</organism>
<accession>A0AAW5QCT3</accession>
<reference evidence="10" key="1">
    <citation type="submission" date="2022-04" db="EMBL/GenBank/DDBJ databases">
        <title>Human microbiome associated bacterial genomes.</title>
        <authorList>
            <person name="Sandstrom S."/>
            <person name="Salamzade R."/>
            <person name="Kalan L.R."/>
        </authorList>
    </citation>
    <scope>NUCLEOTIDE SEQUENCE</scope>
    <source>
        <strain evidence="10">P3-SID1762</strain>
    </source>
</reference>
<evidence type="ECO:0000256" key="6">
    <source>
        <dbReference type="ARBA" id="ARBA00023136"/>
    </source>
</evidence>
<comment type="subcellular location">
    <subcellularLocation>
        <location evidence="1">Cell membrane</location>
        <topology evidence="1">Multi-pass membrane protein</topology>
    </subcellularLocation>
</comment>
<evidence type="ECO:0000256" key="8">
    <source>
        <dbReference type="SAM" id="Phobius"/>
    </source>
</evidence>
<feature type="transmembrane region" description="Helical" evidence="8">
    <location>
        <begin position="313"/>
        <end position="331"/>
    </location>
</feature>
<evidence type="ECO:0000256" key="2">
    <source>
        <dbReference type="ARBA" id="ARBA00007783"/>
    </source>
</evidence>
<protein>
    <submittedName>
        <fullName evidence="10">DUF3533 domain-containing protein</fullName>
    </submittedName>
</protein>
<evidence type="ECO:0000259" key="9">
    <source>
        <dbReference type="Pfam" id="PF12051"/>
    </source>
</evidence>
<dbReference type="AlphaFoldDB" id="A0AAW5QCT3"/>
<feature type="transmembrane region" description="Helical" evidence="8">
    <location>
        <begin position="371"/>
        <end position="389"/>
    </location>
</feature>
<gene>
    <name evidence="10" type="ORF">M3D93_13410</name>
</gene>
<feature type="transmembrane region" description="Helical" evidence="8">
    <location>
        <begin position="432"/>
        <end position="454"/>
    </location>
</feature>
<dbReference type="Proteomes" id="UP001206890">
    <property type="component" value="Unassembled WGS sequence"/>
</dbReference>
<dbReference type="GO" id="GO:0005886">
    <property type="term" value="C:plasma membrane"/>
    <property type="evidence" value="ECO:0007669"/>
    <property type="project" value="UniProtKB-SubCell"/>
</dbReference>
<keyword evidence="3" id="KW-1003">Cell membrane</keyword>
<evidence type="ECO:0000313" key="10">
    <source>
        <dbReference type="EMBL" id="MCT2118732.1"/>
    </source>
</evidence>
<evidence type="ECO:0000256" key="4">
    <source>
        <dbReference type="ARBA" id="ARBA00022692"/>
    </source>
</evidence>
<dbReference type="RefSeq" id="WP_246830909.1">
    <property type="nucleotide sequence ID" value="NZ_JAFFGT010000004.1"/>
</dbReference>
<evidence type="ECO:0000256" key="5">
    <source>
        <dbReference type="ARBA" id="ARBA00022989"/>
    </source>
</evidence>
<feature type="transmembrane region" description="Helical" evidence="8">
    <location>
        <begin position="259"/>
        <end position="280"/>
    </location>
</feature>
<feature type="domain" description="DUF3533" evidence="9">
    <location>
        <begin position="54"/>
        <end position="441"/>
    </location>
</feature>
<comment type="similarity">
    <text evidence="2">Belongs to the ABC-2 integral membrane protein family.</text>
</comment>
<dbReference type="EMBL" id="JALXTC010000074">
    <property type="protein sequence ID" value="MCT2118732.1"/>
    <property type="molecule type" value="Genomic_DNA"/>
</dbReference>
<feature type="region of interest" description="Disordered" evidence="7">
    <location>
        <begin position="1"/>
        <end position="34"/>
    </location>
</feature>